<evidence type="ECO:0000256" key="3">
    <source>
        <dbReference type="RuleBase" id="RU003476"/>
    </source>
</evidence>
<accession>I0JST4</accession>
<dbReference type="EMBL" id="HE717023">
    <property type="protein sequence ID" value="CCG47206.1"/>
    <property type="molecule type" value="Genomic_DNA"/>
</dbReference>
<comment type="similarity">
    <text evidence="3">Belongs to the Nudix hydrolase family.</text>
</comment>
<dbReference type="Pfam" id="PF00293">
    <property type="entry name" value="NUDIX"/>
    <property type="match status" value="1"/>
</dbReference>
<dbReference type="HOGENOM" id="CLU_037162_7_0_9"/>
<dbReference type="RefSeq" id="WP_014645090.1">
    <property type="nucleotide sequence ID" value="NC_017668.1"/>
</dbReference>
<sequence length="154" mass="17703">MDYITYIRSKVGKERVIMTVCGAFVIDEHNRVLLQLRADTQTWGLPGGFMEMDEKVEDAARRETKEETGLELGEMELFGVYSGMELHKTFPNGDQVALVQILFTCKEFTGAFNFQDGETLDARFFPLDQLPDQIFEKHRIFLDDYINKQPPVIG</sequence>
<evidence type="ECO:0000313" key="6">
    <source>
        <dbReference type="Proteomes" id="UP000007397"/>
    </source>
</evidence>
<dbReference type="Gene3D" id="3.90.79.10">
    <property type="entry name" value="Nucleoside Triphosphate Pyrophosphohydrolase"/>
    <property type="match status" value="1"/>
</dbReference>
<gene>
    <name evidence="5" type="primary">ykjE</name>
    <name evidence="5" type="ordered locus">HBHAL_4868</name>
</gene>
<dbReference type="AlphaFoldDB" id="I0JST4"/>
<reference evidence="5 6" key="1">
    <citation type="journal article" date="2013" name="Environ. Microbiol.">
        <title>Chloride and organic osmolytes: a hybrid strategy to cope with elevated salinities by the moderately halophilic, chloride-dependent bacterium Halobacillus halophilus.</title>
        <authorList>
            <person name="Saum S.H."/>
            <person name="Pfeiffer F."/>
            <person name="Palm P."/>
            <person name="Rampp M."/>
            <person name="Schuster S.C."/>
            <person name="Muller V."/>
            <person name="Oesterhelt D."/>
        </authorList>
    </citation>
    <scope>NUCLEOTIDE SEQUENCE [LARGE SCALE GENOMIC DNA]</scope>
    <source>
        <strain evidence="6">ATCC 35676 / DSM 2266 / JCM 20832 / KCTC 3685 / LMG 17431 / NBRC 102448 / NCIMB 2269</strain>
    </source>
</reference>
<dbReference type="Proteomes" id="UP000007397">
    <property type="component" value="Chromosome"/>
</dbReference>
<name>I0JST4_HALH3</name>
<dbReference type="PROSITE" id="PS00893">
    <property type="entry name" value="NUDIX_BOX"/>
    <property type="match status" value="1"/>
</dbReference>
<keyword evidence="2 3" id="KW-0378">Hydrolase</keyword>
<dbReference type="GO" id="GO:0016787">
    <property type="term" value="F:hydrolase activity"/>
    <property type="evidence" value="ECO:0007669"/>
    <property type="project" value="UniProtKB-KW"/>
</dbReference>
<feature type="domain" description="Nudix hydrolase" evidence="4">
    <location>
        <begin position="16"/>
        <end position="148"/>
    </location>
</feature>
<dbReference type="KEGG" id="hhd:HBHAL_4868"/>
<dbReference type="PATRIC" id="fig|866895.3.peg.3906"/>
<protein>
    <submittedName>
        <fullName evidence="5">NUDIX family hydrolase</fullName>
    </submittedName>
</protein>
<proteinExistence type="inferred from homology"/>
<dbReference type="SUPFAM" id="SSF55811">
    <property type="entry name" value="Nudix"/>
    <property type="match status" value="1"/>
</dbReference>
<dbReference type="PROSITE" id="PS51462">
    <property type="entry name" value="NUDIX"/>
    <property type="match status" value="1"/>
</dbReference>
<organism evidence="5 6">
    <name type="scientific">Halobacillus halophilus (strain ATCC 35676 / DSM 2266 / JCM 20832 / KCTC 3685 / LMG 17431 / NBRC 102448 / NCIMB 2269)</name>
    <name type="common">Sporosarcina halophila</name>
    <dbReference type="NCBI Taxonomy" id="866895"/>
    <lineage>
        <taxon>Bacteria</taxon>
        <taxon>Bacillati</taxon>
        <taxon>Bacillota</taxon>
        <taxon>Bacilli</taxon>
        <taxon>Bacillales</taxon>
        <taxon>Bacillaceae</taxon>
        <taxon>Halobacillus</taxon>
    </lineage>
</organism>
<evidence type="ECO:0000259" key="4">
    <source>
        <dbReference type="PROSITE" id="PS51462"/>
    </source>
</evidence>
<dbReference type="PANTHER" id="PTHR43046">
    <property type="entry name" value="GDP-MANNOSE MANNOSYL HYDROLASE"/>
    <property type="match status" value="1"/>
</dbReference>
<dbReference type="InterPro" id="IPR000086">
    <property type="entry name" value="NUDIX_hydrolase_dom"/>
</dbReference>
<comment type="cofactor">
    <cofactor evidence="1">
        <name>Mg(2+)</name>
        <dbReference type="ChEBI" id="CHEBI:18420"/>
    </cofactor>
</comment>
<dbReference type="PRINTS" id="PR00502">
    <property type="entry name" value="NUDIXFAMILY"/>
</dbReference>
<dbReference type="PANTHER" id="PTHR43046:SF2">
    <property type="entry name" value="8-OXO-DGTP DIPHOSPHATASE-RELATED"/>
    <property type="match status" value="1"/>
</dbReference>
<dbReference type="CDD" id="cd04677">
    <property type="entry name" value="NUDIX_Hydrolase"/>
    <property type="match status" value="1"/>
</dbReference>
<evidence type="ECO:0000256" key="2">
    <source>
        <dbReference type="ARBA" id="ARBA00022801"/>
    </source>
</evidence>
<evidence type="ECO:0000256" key="1">
    <source>
        <dbReference type="ARBA" id="ARBA00001946"/>
    </source>
</evidence>
<evidence type="ECO:0000313" key="5">
    <source>
        <dbReference type="EMBL" id="CCG47206.1"/>
    </source>
</evidence>
<keyword evidence="6" id="KW-1185">Reference proteome</keyword>
<dbReference type="eggNOG" id="COG1051">
    <property type="taxonomic scope" value="Bacteria"/>
</dbReference>
<dbReference type="InterPro" id="IPR020476">
    <property type="entry name" value="Nudix_hydrolase"/>
</dbReference>
<dbReference type="InterPro" id="IPR015797">
    <property type="entry name" value="NUDIX_hydrolase-like_dom_sf"/>
</dbReference>
<dbReference type="InterPro" id="IPR020084">
    <property type="entry name" value="NUDIX_hydrolase_CS"/>
</dbReference>